<dbReference type="SMART" id="SM00014">
    <property type="entry name" value="acidPPc"/>
    <property type="match status" value="1"/>
</dbReference>
<dbReference type="Gene3D" id="1.20.144.10">
    <property type="entry name" value="Phosphatidic acid phosphatase type 2/haloperoxidase"/>
    <property type="match status" value="2"/>
</dbReference>
<dbReference type="PANTHER" id="PTHR14969:SF13">
    <property type="entry name" value="AT30094P"/>
    <property type="match status" value="1"/>
</dbReference>
<dbReference type="InterPro" id="IPR000326">
    <property type="entry name" value="PAP2/HPO"/>
</dbReference>
<sequence length="186" mass="21761">MLEQLKQWDRELFIYLNSLGVESYDDFWIFVTQPEHWIPLHILFFALFFLSFHWRKAVLTSLFLLAAVFTTWGFTNVVKGIALRLRPNNTPDLVEVIRILQEPTNYSFFSGHASTSFAAVTFIVLALKEKSNWIFLAYIWPIIFVLSRIFVGVHYPGDILVGALVGVIMAHIFFWLYQKSGKRFYI</sequence>
<dbReference type="EMBL" id="JAVRHQ010000005">
    <property type="protein sequence ID" value="MDT0642430.1"/>
    <property type="molecule type" value="Genomic_DNA"/>
</dbReference>
<organism evidence="3 4">
    <name type="scientific">Autumnicola tepida</name>
    <dbReference type="NCBI Taxonomy" id="3075595"/>
    <lineage>
        <taxon>Bacteria</taxon>
        <taxon>Pseudomonadati</taxon>
        <taxon>Bacteroidota</taxon>
        <taxon>Flavobacteriia</taxon>
        <taxon>Flavobacteriales</taxon>
        <taxon>Flavobacteriaceae</taxon>
        <taxon>Autumnicola</taxon>
    </lineage>
</organism>
<dbReference type="Proteomes" id="UP001262889">
    <property type="component" value="Unassembled WGS sequence"/>
</dbReference>
<name>A0ABU3C8M4_9FLAO</name>
<feature type="transmembrane region" description="Helical" evidence="1">
    <location>
        <begin position="37"/>
        <end position="55"/>
    </location>
</feature>
<dbReference type="SUPFAM" id="SSF48317">
    <property type="entry name" value="Acid phosphatase/Vanadium-dependent haloperoxidase"/>
    <property type="match status" value="1"/>
</dbReference>
<evidence type="ECO:0000256" key="1">
    <source>
        <dbReference type="SAM" id="Phobius"/>
    </source>
</evidence>
<proteinExistence type="predicted"/>
<feature type="domain" description="Phosphatidic acid phosphatase type 2/haloperoxidase" evidence="2">
    <location>
        <begin position="60"/>
        <end position="174"/>
    </location>
</feature>
<keyword evidence="1" id="KW-0472">Membrane</keyword>
<keyword evidence="4" id="KW-1185">Reference proteome</keyword>
<keyword evidence="1" id="KW-1133">Transmembrane helix</keyword>
<feature type="transmembrane region" description="Helical" evidence="1">
    <location>
        <begin position="134"/>
        <end position="153"/>
    </location>
</feature>
<evidence type="ECO:0000313" key="3">
    <source>
        <dbReference type="EMBL" id="MDT0642430.1"/>
    </source>
</evidence>
<feature type="transmembrane region" description="Helical" evidence="1">
    <location>
        <begin position="105"/>
        <end position="127"/>
    </location>
</feature>
<gene>
    <name evidence="3" type="ORF">RM553_06250</name>
</gene>
<feature type="transmembrane region" description="Helical" evidence="1">
    <location>
        <begin position="62"/>
        <end position="85"/>
    </location>
</feature>
<comment type="caution">
    <text evidence="3">The sequence shown here is derived from an EMBL/GenBank/DDBJ whole genome shotgun (WGS) entry which is preliminary data.</text>
</comment>
<dbReference type="Pfam" id="PF01569">
    <property type="entry name" value="PAP2"/>
    <property type="match status" value="1"/>
</dbReference>
<evidence type="ECO:0000259" key="2">
    <source>
        <dbReference type="SMART" id="SM00014"/>
    </source>
</evidence>
<keyword evidence="1" id="KW-0812">Transmembrane</keyword>
<protein>
    <submittedName>
        <fullName evidence="3">Phosphatase PAP2 family protein</fullName>
    </submittedName>
</protein>
<feature type="transmembrane region" description="Helical" evidence="1">
    <location>
        <begin position="159"/>
        <end position="177"/>
    </location>
</feature>
<dbReference type="PANTHER" id="PTHR14969">
    <property type="entry name" value="SPHINGOSINE-1-PHOSPHATE PHOSPHOHYDROLASE"/>
    <property type="match status" value="1"/>
</dbReference>
<dbReference type="RefSeq" id="WP_311534097.1">
    <property type="nucleotide sequence ID" value="NZ_JAVRHQ010000005.1"/>
</dbReference>
<reference evidence="3 4" key="1">
    <citation type="submission" date="2023-09" db="EMBL/GenBank/DDBJ databases">
        <authorList>
            <person name="Rey-Velasco X."/>
        </authorList>
    </citation>
    <scope>NUCLEOTIDE SEQUENCE [LARGE SCALE GENOMIC DNA]</scope>
    <source>
        <strain evidence="3 4">F363</strain>
    </source>
</reference>
<evidence type="ECO:0000313" key="4">
    <source>
        <dbReference type="Proteomes" id="UP001262889"/>
    </source>
</evidence>
<accession>A0ABU3C8M4</accession>
<dbReference type="InterPro" id="IPR036938">
    <property type="entry name" value="PAP2/HPO_sf"/>
</dbReference>